<sequence>MNQNDQAPSSGDVIGALLGRMWVLNRIASSRAQGGHSPSYYRVLGLLTDSNARRIGDLAAAVHVSQPGMTKIVKALEEAGAVQRGSDPTDSRATLVSITEEGRALLSSRATQIVDLLLPHFAPLSEAERRTLQDAVDILAKHMPGESTHPEEEAR</sequence>
<dbReference type="PRINTS" id="PR00598">
    <property type="entry name" value="HTHMARR"/>
</dbReference>
<dbReference type="Pfam" id="PF01047">
    <property type="entry name" value="MarR"/>
    <property type="match status" value="1"/>
</dbReference>
<dbReference type="SUPFAM" id="SSF46785">
    <property type="entry name" value="Winged helix' DNA-binding domain"/>
    <property type="match status" value="1"/>
</dbReference>
<gene>
    <name evidence="2" type="ORF">DWB68_01485</name>
</gene>
<dbReference type="PANTHER" id="PTHR39515">
    <property type="entry name" value="CONSERVED PROTEIN"/>
    <property type="match status" value="1"/>
</dbReference>
<name>A0A399JG28_9MICC</name>
<comment type="caution">
    <text evidence="2">The sequence shown here is derived from an EMBL/GenBank/DDBJ whole genome shotgun (WGS) entry which is preliminary data.</text>
</comment>
<dbReference type="PANTHER" id="PTHR39515:SF2">
    <property type="entry name" value="HTH-TYPE TRANSCRIPTIONAL REGULATOR RV0880"/>
    <property type="match status" value="1"/>
</dbReference>
<keyword evidence="3" id="KW-1185">Reference proteome</keyword>
<evidence type="ECO:0000313" key="3">
    <source>
        <dbReference type="Proteomes" id="UP000265419"/>
    </source>
</evidence>
<reference evidence="2 3" key="1">
    <citation type="submission" date="2018-07" db="EMBL/GenBank/DDBJ databases">
        <title>Arthrobacter sp. nov., isolated from raw cow's milk with high bacterial count.</title>
        <authorList>
            <person name="Hahne J."/>
            <person name="Isele D."/>
            <person name="Lipski A."/>
        </authorList>
    </citation>
    <scope>NUCLEOTIDE SEQUENCE [LARGE SCALE GENOMIC DNA]</scope>
    <source>
        <strain evidence="2 3">JZ R-35</strain>
    </source>
</reference>
<organism evidence="2 3">
    <name type="scientific">Galactobacter valiniphilus</name>
    <dbReference type="NCBI Taxonomy" id="2676122"/>
    <lineage>
        <taxon>Bacteria</taxon>
        <taxon>Bacillati</taxon>
        <taxon>Actinomycetota</taxon>
        <taxon>Actinomycetes</taxon>
        <taxon>Micrococcales</taxon>
        <taxon>Micrococcaceae</taxon>
        <taxon>Galactobacter</taxon>
    </lineage>
</organism>
<dbReference type="InterPro" id="IPR000835">
    <property type="entry name" value="HTH_MarR-typ"/>
</dbReference>
<dbReference type="AlphaFoldDB" id="A0A399JG28"/>
<protein>
    <submittedName>
        <fullName evidence="2">MarR family transcriptional regulator</fullName>
    </submittedName>
</protein>
<proteinExistence type="predicted"/>
<dbReference type="GO" id="GO:0003700">
    <property type="term" value="F:DNA-binding transcription factor activity"/>
    <property type="evidence" value="ECO:0007669"/>
    <property type="project" value="InterPro"/>
</dbReference>
<dbReference type="RefSeq" id="WP_119423356.1">
    <property type="nucleotide sequence ID" value="NZ_QQXK01000002.1"/>
</dbReference>
<evidence type="ECO:0000259" key="1">
    <source>
        <dbReference type="PROSITE" id="PS50995"/>
    </source>
</evidence>
<dbReference type="EMBL" id="QQXK01000002">
    <property type="protein sequence ID" value="RII43597.1"/>
    <property type="molecule type" value="Genomic_DNA"/>
</dbReference>
<dbReference type="InterPro" id="IPR052526">
    <property type="entry name" value="HTH-type_Bedaq_tolerance"/>
</dbReference>
<feature type="domain" description="HTH marR-type" evidence="1">
    <location>
        <begin position="1"/>
        <end position="141"/>
    </location>
</feature>
<dbReference type="Gene3D" id="1.10.10.10">
    <property type="entry name" value="Winged helix-like DNA-binding domain superfamily/Winged helix DNA-binding domain"/>
    <property type="match status" value="1"/>
</dbReference>
<accession>A0A399JG28</accession>
<dbReference type="PROSITE" id="PS50995">
    <property type="entry name" value="HTH_MARR_2"/>
    <property type="match status" value="1"/>
</dbReference>
<dbReference type="SMART" id="SM00347">
    <property type="entry name" value="HTH_MARR"/>
    <property type="match status" value="1"/>
</dbReference>
<dbReference type="Proteomes" id="UP000265419">
    <property type="component" value="Unassembled WGS sequence"/>
</dbReference>
<dbReference type="InterPro" id="IPR036390">
    <property type="entry name" value="WH_DNA-bd_sf"/>
</dbReference>
<evidence type="ECO:0000313" key="2">
    <source>
        <dbReference type="EMBL" id="RII43597.1"/>
    </source>
</evidence>
<dbReference type="InterPro" id="IPR036388">
    <property type="entry name" value="WH-like_DNA-bd_sf"/>
</dbReference>